<dbReference type="KEGG" id="dha:DEHA2A13860g"/>
<dbReference type="HOGENOM" id="CLU_051989_0_3_1"/>
<dbReference type="OMA" id="VIWPKVI"/>
<dbReference type="eggNOG" id="KOG3035">
    <property type="taxonomic scope" value="Eukaryota"/>
</dbReference>
<dbReference type="OrthoDB" id="671439at2759"/>
<sequence length="253" mass="28306">MELNFDKIVLFGDSITQHGFDQSSGFVFGSALQEVTLSAYMRKLDILNRGFSGYNTDHCGLILPKLLEVEHKGGSKVKLMTIFLGTNDALSTIQHVPVSRYRENLASMVDKALRYDIRLVVIGPALHDPKLLPPSYAENGPGDISSSANNKTYSEAARSVAEQYKVPFLDLWTAFKNKGGWSDEQLAQQSVSIRSLLSDGIHFTSEAYQVLYEELISIIDYEYPELAPGNLKMKLAVWNTIDPHNIEKTMFTH</sequence>
<protein>
    <submittedName>
        <fullName evidence="2">DEHA2A13860p</fullName>
    </submittedName>
</protein>
<gene>
    <name evidence="2" type="ordered locus">DEHA2A13860g</name>
</gene>
<dbReference type="PANTHER" id="PTHR14209">
    <property type="entry name" value="ISOAMYL ACETATE-HYDROLYZING ESTERASE 1"/>
    <property type="match status" value="1"/>
</dbReference>
<evidence type="ECO:0000313" key="2">
    <source>
        <dbReference type="EMBL" id="CAG84910.1"/>
    </source>
</evidence>
<evidence type="ECO:0000313" key="3">
    <source>
        <dbReference type="Proteomes" id="UP000000599"/>
    </source>
</evidence>
<dbReference type="SUPFAM" id="SSF52266">
    <property type="entry name" value="SGNH hydrolase"/>
    <property type="match status" value="1"/>
</dbReference>
<dbReference type="CDD" id="cd01838">
    <property type="entry name" value="Isoamyl_acetate_hydrolase_like"/>
    <property type="match status" value="1"/>
</dbReference>
<dbReference type="InterPro" id="IPR013830">
    <property type="entry name" value="SGNH_hydro"/>
</dbReference>
<dbReference type="VEuPathDB" id="FungiDB:DEHA2A13860g"/>
<accession>Q6BXY7</accession>
<keyword evidence="3" id="KW-1185">Reference proteome</keyword>
<dbReference type="EMBL" id="CR382133">
    <property type="protein sequence ID" value="CAG84910.1"/>
    <property type="molecule type" value="Genomic_DNA"/>
</dbReference>
<evidence type="ECO:0000259" key="1">
    <source>
        <dbReference type="Pfam" id="PF13472"/>
    </source>
</evidence>
<dbReference type="FunCoup" id="Q6BXY7">
    <property type="interactions" value="238"/>
</dbReference>
<dbReference type="InParanoid" id="Q6BXY7"/>
<dbReference type="Pfam" id="PF13472">
    <property type="entry name" value="Lipase_GDSL_2"/>
    <property type="match status" value="1"/>
</dbReference>
<dbReference type="PANTHER" id="PTHR14209:SF19">
    <property type="entry name" value="ISOAMYL ACETATE-HYDROLYZING ESTERASE 1 HOMOLOG"/>
    <property type="match status" value="1"/>
</dbReference>
<feature type="domain" description="SGNH hydrolase-type esterase" evidence="1">
    <location>
        <begin position="10"/>
        <end position="210"/>
    </location>
</feature>
<organism evidence="2 3">
    <name type="scientific">Debaryomyces hansenii (strain ATCC 36239 / CBS 767 / BCRC 21394 / JCM 1990 / NBRC 0083 / IGC 2968)</name>
    <name type="common">Yeast</name>
    <name type="synonym">Torulaspora hansenii</name>
    <dbReference type="NCBI Taxonomy" id="284592"/>
    <lineage>
        <taxon>Eukaryota</taxon>
        <taxon>Fungi</taxon>
        <taxon>Dikarya</taxon>
        <taxon>Ascomycota</taxon>
        <taxon>Saccharomycotina</taxon>
        <taxon>Pichiomycetes</taxon>
        <taxon>Debaryomycetaceae</taxon>
        <taxon>Debaryomyces</taxon>
    </lineage>
</organism>
<dbReference type="InterPro" id="IPR036514">
    <property type="entry name" value="SGNH_hydro_sf"/>
</dbReference>
<dbReference type="InterPro" id="IPR045136">
    <property type="entry name" value="Iah1-like"/>
</dbReference>
<name>Q6BXY7_DEBHA</name>
<reference evidence="2 3" key="1">
    <citation type="journal article" date="2004" name="Nature">
        <title>Genome evolution in yeasts.</title>
        <authorList>
            <consortium name="Genolevures"/>
            <person name="Dujon B."/>
            <person name="Sherman D."/>
            <person name="Fischer G."/>
            <person name="Durrens P."/>
            <person name="Casaregola S."/>
            <person name="Lafontaine I."/>
            <person name="de Montigny J."/>
            <person name="Marck C."/>
            <person name="Neuveglise C."/>
            <person name="Talla E."/>
            <person name="Goffard N."/>
            <person name="Frangeul L."/>
            <person name="Aigle M."/>
            <person name="Anthouard V."/>
            <person name="Babour A."/>
            <person name="Barbe V."/>
            <person name="Barnay S."/>
            <person name="Blanchin S."/>
            <person name="Beckerich J.M."/>
            <person name="Beyne E."/>
            <person name="Bleykasten C."/>
            <person name="Boisrame A."/>
            <person name="Boyer J."/>
            <person name="Cattolico L."/>
            <person name="Confanioleri F."/>
            <person name="de Daruvar A."/>
            <person name="Despons L."/>
            <person name="Fabre E."/>
            <person name="Fairhead C."/>
            <person name="Ferry-Dumazet H."/>
            <person name="Groppi A."/>
            <person name="Hantraye F."/>
            <person name="Hennequin C."/>
            <person name="Jauniaux N."/>
            <person name="Joyet P."/>
            <person name="Kachouri R."/>
            <person name="Kerrest A."/>
            <person name="Koszul R."/>
            <person name="Lemaire M."/>
            <person name="Lesur I."/>
            <person name="Ma L."/>
            <person name="Muller H."/>
            <person name="Nicaud J.M."/>
            <person name="Nikolski M."/>
            <person name="Oztas S."/>
            <person name="Ozier-Kalogeropoulos O."/>
            <person name="Pellenz S."/>
            <person name="Potier S."/>
            <person name="Richard G.F."/>
            <person name="Straub M.L."/>
            <person name="Suleau A."/>
            <person name="Swennene D."/>
            <person name="Tekaia F."/>
            <person name="Wesolowski-Louvel M."/>
            <person name="Westhof E."/>
            <person name="Wirth B."/>
            <person name="Zeniou-Meyer M."/>
            <person name="Zivanovic I."/>
            <person name="Bolotin-Fukuhara M."/>
            <person name="Thierry A."/>
            <person name="Bouchier C."/>
            <person name="Caudron B."/>
            <person name="Scarpelli C."/>
            <person name="Gaillardin C."/>
            <person name="Weissenbach J."/>
            <person name="Wincker P."/>
            <person name="Souciet J.L."/>
        </authorList>
    </citation>
    <scope>NUCLEOTIDE SEQUENCE [LARGE SCALE GENOMIC DNA]</scope>
    <source>
        <strain evidence="3">ATCC 36239 / CBS 767 / BCRC 21394 / JCM 1990 / NBRC 0083 / IGC 2968</strain>
    </source>
</reference>
<dbReference type="RefSeq" id="XP_456932.1">
    <property type="nucleotide sequence ID" value="XM_456932.1"/>
</dbReference>
<dbReference type="GeneID" id="2899481"/>
<dbReference type="Proteomes" id="UP000000599">
    <property type="component" value="Chromosome A"/>
</dbReference>
<dbReference type="Gene3D" id="3.40.50.1110">
    <property type="entry name" value="SGNH hydrolase"/>
    <property type="match status" value="1"/>
</dbReference>
<proteinExistence type="predicted"/>
<dbReference type="AlphaFoldDB" id="Q6BXY7"/>
<dbReference type="STRING" id="284592.Q6BXY7"/>